<feature type="compositionally biased region" description="Pro residues" evidence="1">
    <location>
        <begin position="1"/>
        <end position="10"/>
    </location>
</feature>
<proteinExistence type="predicted"/>
<gene>
    <name evidence="2" type="ORF">A4U43_C05F5370</name>
</gene>
<name>A0A5P1EQJ7_ASPOF</name>
<dbReference type="Gramene" id="ONK67933">
    <property type="protein sequence ID" value="ONK67933"/>
    <property type="gene ID" value="A4U43_C05F5370"/>
</dbReference>
<organism evidence="2 3">
    <name type="scientific">Asparagus officinalis</name>
    <name type="common">Garden asparagus</name>
    <dbReference type="NCBI Taxonomy" id="4686"/>
    <lineage>
        <taxon>Eukaryota</taxon>
        <taxon>Viridiplantae</taxon>
        <taxon>Streptophyta</taxon>
        <taxon>Embryophyta</taxon>
        <taxon>Tracheophyta</taxon>
        <taxon>Spermatophyta</taxon>
        <taxon>Magnoliopsida</taxon>
        <taxon>Liliopsida</taxon>
        <taxon>Asparagales</taxon>
        <taxon>Asparagaceae</taxon>
        <taxon>Asparagoideae</taxon>
        <taxon>Asparagus</taxon>
    </lineage>
</organism>
<dbReference type="Proteomes" id="UP000243459">
    <property type="component" value="Chromosome 5"/>
</dbReference>
<evidence type="ECO:0000313" key="3">
    <source>
        <dbReference type="Proteomes" id="UP000243459"/>
    </source>
</evidence>
<sequence length="122" mass="13347">MLSQNPPSPPHESQSPSPSSHDLPPIIVEGTQIPQHNANEAVEEIANHSEFQNETSNNANEAVNGANINDLVDVDVESEVDESDTTFLKCPRVTMMIMIGMLTRPGSTCVDQKRNISDLHEN</sequence>
<feature type="region of interest" description="Disordered" evidence="1">
    <location>
        <begin position="1"/>
        <end position="27"/>
    </location>
</feature>
<protein>
    <submittedName>
        <fullName evidence="2">Uncharacterized protein</fullName>
    </submittedName>
</protein>
<dbReference type="AlphaFoldDB" id="A0A5P1EQJ7"/>
<evidence type="ECO:0000256" key="1">
    <source>
        <dbReference type="SAM" id="MobiDB-lite"/>
    </source>
</evidence>
<accession>A0A5P1EQJ7</accession>
<keyword evidence="3" id="KW-1185">Reference proteome</keyword>
<evidence type="ECO:0000313" key="2">
    <source>
        <dbReference type="EMBL" id="ONK67933.1"/>
    </source>
</evidence>
<feature type="compositionally biased region" description="Low complexity" evidence="1">
    <location>
        <begin position="11"/>
        <end position="25"/>
    </location>
</feature>
<reference evidence="3" key="1">
    <citation type="journal article" date="2017" name="Nat. Commun.">
        <title>The asparagus genome sheds light on the origin and evolution of a young Y chromosome.</title>
        <authorList>
            <person name="Harkess A."/>
            <person name="Zhou J."/>
            <person name="Xu C."/>
            <person name="Bowers J.E."/>
            <person name="Van der Hulst R."/>
            <person name="Ayyampalayam S."/>
            <person name="Mercati F."/>
            <person name="Riccardi P."/>
            <person name="McKain M.R."/>
            <person name="Kakrana A."/>
            <person name="Tang H."/>
            <person name="Ray J."/>
            <person name="Groenendijk J."/>
            <person name="Arikit S."/>
            <person name="Mathioni S.M."/>
            <person name="Nakano M."/>
            <person name="Shan H."/>
            <person name="Telgmann-Rauber A."/>
            <person name="Kanno A."/>
            <person name="Yue Z."/>
            <person name="Chen H."/>
            <person name="Li W."/>
            <person name="Chen Y."/>
            <person name="Xu X."/>
            <person name="Zhang Y."/>
            <person name="Luo S."/>
            <person name="Chen H."/>
            <person name="Gao J."/>
            <person name="Mao Z."/>
            <person name="Pires J.C."/>
            <person name="Luo M."/>
            <person name="Kudrna D."/>
            <person name="Wing R.A."/>
            <person name="Meyers B.C."/>
            <person name="Yi K."/>
            <person name="Kong H."/>
            <person name="Lavrijsen P."/>
            <person name="Sunseri F."/>
            <person name="Falavigna A."/>
            <person name="Ye Y."/>
            <person name="Leebens-Mack J.H."/>
            <person name="Chen G."/>
        </authorList>
    </citation>
    <scope>NUCLEOTIDE SEQUENCE [LARGE SCALE GENOMIC DNA]</scope>
    <source>
        <strain evidence="3">cv. DH0086</strain>
    </source>
</reference>
<dbReference type="EMBL" id="CM007385">
    <property type="protein sequence ID" value="ONK67933.1"/>
    <property type="molecule type" value="Genomic_DNA"/>
</dbReference>